<dbReference type="Pfam" id="PF02321">
    <property type="entry name" value="OEP"/>
    <property type="match status" value="2"/>
</dbReference>
<proteinExistence type="inferred from homology"/>
<evidence type="ECO:0000313" key="2">
    <source>
        <dbReference type="EMBL" id="QDS99259.1"/>
    </source>
</evidence>
<evidence type="ECO:0000313" key="3">
    <source>
        <dbReference type="Proteomes" id="UP000319852"/>
    </source>
</evidence>
<organism evidence="2 3">
    <name type="scientific">Adhaeretor mobilis</name>
    <dbReference type="NCBI Taxonomy" id="1930276"/>
    <lineage>
        <taxon>Bacteria</taxon>
        <taxon>Pseudomonadati</taxon>
        <taxon>Planctomycetota</taxon>
        <taxon>Planctomycetia</taxon>
        <taxon>Pirellulales</taxon>
        <taxon>Lacipirellulaceae</taxon>
        <taxon>Adhaeretor</taxon>
    </lineage>
</organism>
<dbReference type="KEGG" id="amob:HG15A2_25810"/>
<dbReference type="EMBL" id="CP036263">
    <property type="protein sequence ID" value="QDS99259.1"/>
    <property type="molecule type" value="Genomic_DNA"/>
</dbReference>
<name>A0A517MWL5_9BACT</name>
<comment type="similarity">
    <text evidence="1">Belongs to the outer membrane factor (OMF) (TC 1.B.17) family.</text>
</comment>
<dbReference type="InterPro" id="IPR010131">
    <property type="entry name" value="MdtP/NodT-like"/>
</dbReference>
<accession>A0A517MWL5</accession>
<dbReference type="AlphaFoldDB" id="A0A517MWL5"/>
<dbReference type="SUPFAM" id="SSF56954">
    <property type="entry name" value="Outer membrane efflux proteins (OEP)"/>
    <property type="match status" value="1"/>
</dbReference>
<dbReference type="PANTHER" id="PTHR30203:SF24">
    <property type="entry name" value="BLR4935 PROTEIN"/>
    <property type="match status" value="1"/>
</dbReference>
<protein>
    <submittedName>
        <fullName evidence="2">Cobalt-zinc-cadmium resistance protein CzcC</fullName>
    </submittedName>
</protein>
<dbReference type="GO" id="GO:0015562">
    <property type="term" value="F:efflux transmembrane transporter activity"/>
    <property type="evidence" value="ECO:0007669"/>
    <property type="project" value="InterPro"/>
</dbReference>
<gene>
    <name evidence="2" type="primary">czcC_4</name>
    <name evidence="2" type="ORF">HG15A2_25810</name>
</gene>
<reference evidence="2 3" key="1">
    <citation type="submission" date="2019-02" db="EMBL/GenBank/DDBJ databases">
        <title>Deep-cultivation of Planctomycetes and their phenomic and genomic characterization uncovers novel biology.</title>
        <authorList>
            <person name="Wiegand S."/>
            <person name="Jogler M."/>
            <person name="Boedeker C."/>
            <person name="Pinto D."/>
            <person name="Vollmers J."/>
            <person name="Rivas-Marin E."/>
            <person name="Kohn T."/>
            <person name="Peeters S.H."/>
            <person name="Heuer A."/>
            <person name="Rast P."/>
            <person name="Oberbeckmann S."/>
            <person name="Bunk B."/>
            <person name="Jeske O."/>
            <person name="Meyerdierks A."/>
            <person name="Storesund J.E."/>
            <person name="Kallscheuer N."/>
            <person name="Luecker S."/>
            <person name="Lage O.M."/>
            <person name="Pohl T."/>
            <person name="Merkel B.J."/>
            <person name="Hornburger P."/>
            <person name="Mueller R.-W."/>
            <person name="Bruemmer F."/>
            <person name="Labrenz M."/>
            <person name="Spormann A.M."/>
            <person name="Op den Camp H."/>
            <person name="Overmann J."/>
            <person name="Amann R."/>
            <person name="Jetten M.S.M."/>
            <person name="Mascher T."/>
            <person name="Medema M.H."/>
            <person name="Devos D.P."/>
            <person name="Kaster A.-K."/>
            <person name="Ovreas L."/>
            <person name="Rohde M."/>
            <person name="Galperin M.Y."/>
            <person name="Jogler C."/>
        </authorList>
    </citation>
    <scope>NUCLEOTIDE SEQUENCE [LARGE SCALE GENOMIC DNA]</scope>
    <source>
        <strain evidence="2 3">HG15A2</strain>
    </source>
</reference>
<evidence type="ECO:0000256" key="1">
    <source>
        <dbReference type="ARBA" id="ARBA00007613"/>
    </source>
</evidence>
<dbReference type="InterPro" id="IPR003423">
    <property type="entry name" value="OMP_efflux"/>
</dbReference>
<sequence>MTSSGSTSVMDYHSSEAIAAGSDSHVFSAKSPPPVRIVAHQSDENAGTDEAVQLAMPLALEPLPIPIETEYADGLSLEAIEQMALANNPAIKQASAASARAGGIRTQVGLKSNPTFGYNGVQLADAGTDQHSLFIEQTFVRGDKLAWNRRVIGHDVNAMNWLVETQRERLRTDVRLAFYEALAAQKRLELSREFRTVAAKGVTVSEQRVQGDVGTRPDVLQSEIQLNEVELAIQQAEFEYTAAWNELAALTGVPDLGQSTLIGDLDSTETARNAESEFAQIVATSPLLAAAQARVCRARANLERQRVQPVSNFTGQLGAGHDNGTGQGFVNVQLSVPVPVYNKNQGNIRAAYAEYCAATQNVDRIRVSIRRDLARVMREYQVAKATVQQYEQMILPKAKEALELMQEGRKAGEFDFLRVLTSRRSYFDANINYVVALGQLAQANAKIDGLLLSGGLSNVVSYEGDDSLRGQALGGQ</sequence>
<dbReference type="PANTHER" id="PTHR30203">
    <property type="entry name" value="OUTER MEMBRANE CATION EFFLUX PROTEIN"/>
    <property type="match status" value="1"/>
</dbReference>
<dbReference type="Proteomes" id="UP000319852">
    <property type="component" value="Chromosome"/>
</dbReference>
<keyword evidence="3" id="KW-1185">Reference proteome</keyword>
<dbReference type="Gene3D" id="1.20.1600.10">
    <property type="entry name" value="Outer membrane efflux proteins (OEP)"/>
    <property type="match status" value="1"/>
</dbReference>